<dbReference type="EMBL" id="JACHXV010000028">
    <property type="protein sequence ID" value="MBB3175372.1"/>
    <property type="molecule type" value="Genomic_DNA"/>
</dbReference>
<dbReference type="Gene3D" id="6.10.250.2410">
    <property type="match status" value="1"/>
</dbReference>
<dbReference type="EMBL" id="JABXXQ010000316">
    <property type="protein sequence ID" value="NVN31224.1"/>
    <property type="molecule type" value="Genomic_DNA"/>
</dbReference>
<evidence type="ECO:0000256" key="1">
    <source>
        <dbReference type="ARBA" id="ARBA00044777"/>
    </source>
</evidence>
<organism evidence="3 5">
    <name type="scientific">Endobacter medicaginis</name>
    <dbReference type="NCBI Taxonomy" id="1181271"/>
    <lineage>
        <taxon>Bacteria</taxon>
        <taxon>Pseudomonadati</taxon>
        <taxon>Pseudomonadota</taxon>
        <taxon>Alphaproteobacteria</taxon>
        <taxon>Acetobacterales</taxon>
        <taxon>Acetobacteraceae</taxon>
        <taxon>Endobacter</taxon>
    </lineage>
</organism>
<protein>
    <recommendedName>
        <fullName evidence="1">Segregation and condensation protein A</fullName>
    </recommendedName>
</protein>
<dbReference type="InterPro" id="IPR003768">
    <property type="entry name" value="ScpA"/>
</dbReference>
<evidence type="ECO:0000313" key="4">
    <source>
        <dbReference type="Proteomes" id="UP000557688"/>
    </source>
</evidence>
<proteinExistence type="predicted"/>
<evidence type="ECO:0000313" key="3">
    <source>
        <dbReference type="EMBL" id="NVN31224.1"/>
    </source>
</evidence>
<sequence length="278" mass="30957">MAEPDTAEPPPKRATASEALWENWEIPPRTPIIPTVHIEGFDGPMDLLLDLAERQRLDLGRISILQLAEQFATAMNALEAVVPLNRRGDWLVMATRLVQLRSQTLLAASAEEHDAVRKAAIGAEAVLLERLRMRGAADWLDRQPQLSHDVFARPPQPGNGVAREADLLGLLEGVLLVMDGPRQPPVLPERCRPVLFRPWPVAEARARVLALLEQRRDQPERLSLLDCLPPALADDTMPRRALRHRAALSSVFCAALELEKDGLCAMSPQWKVPTVRRV</sequence>
<dbReference type="PANTHER" id="PTHR33969:SF2">
    <property type="entry name" value="SEGREGATION AND CONDENSATION PROTEIN A"/>
    <property type="match status" value="1"/>
</dbReference>
<keyword evidence="4" id="KW-1185">Reference proteome</keyword>
<gene>
    <name evidence="2" type="ORF">FHR90_003227</name>
    <name evidence="3" type="ORF">HUK83_12880</name>
</gene>
<comment type="caution">
    <text evidence="3">The sequence shown here is derived from an EMBL/GenBank/DDBJ whole genome shotgun (WGS) entry which is preliminary data.</text>
</comment>
<dbReference type="AlphaFoldDB" id="A0A850NQP5"/>
<reference evidence="3 5" key="1">
    <citation type="submission" date="2020-06" db="EMBL/GenBank/DDBJ databases">
        <title>Description of novel acetic acid bacteria.</title>
        <authorList>
            <person name="Sombolestani A."/>
        </authorList>
    </citation>
    <scope>NUCLEOTIDE SEQUENCE [LARGE SCALE GENOMIC DNA]</scope>
    <source>
        <strain evidence="3 5">LMG 26838</strain>
    </source>
</reference>
<dbReference type="Pfam" id="PF02616">
    <property type="entry name" value="SMC_ScpA"/>
    <property type="match status" value="1"/>
</dbReference>
<accession>A0A850NQP5</accession>
<dbReference type="RefSeq" id="WP_176625389.1">
    <property type="nucleotide sequence ID" value="NZ_JABXXQ010000316.1"/>
</dbReference>
<evidence type="ECO:0000313" key="5">
    <source>
        <dbReference type="Proteomes" id="UP000565205"/>
    </source>
</evidence>
<evidence type="ECO:0000313" key="2">
    <source>
        <dbReference type="EMBL" id="MBB3175372.1"/>
    </source>
</evidence>
<reference evidence="2 4" key="2">
    <citation type="submission" date="2020-08" db="EMBL/GenBank/DDBJ databases">
        <title>Genomic Encyclopedia of Type Strains, Phase III (KMG-III): the genomes of soil and plant-associated and newly described type strains.</title>
        <authorList>
            <person name="Whitman W."/>
        </authorList>
    </citation>
    <scope>NUCLEOTIDE SEQUENCE [LARGE SCALE GENOMIC DNA]</scope>
    <source>
        <strain evidence="2 4">CECT 8088</strain>
    </source>
</reference>
<dbReference type="PANTHER" id="PTHR33969">
    <property type="entry name" value="SEGREGATION AND CONDENSATION PROTEIN A"/>
    <property type="match status" value="1"/>
</dbReference>
<dbReference type="Proteomes" id="UP000557688">
    <property type="component" value="Unassembled WGS sequence"/>
</dbReference>
<name>A0A850NQP5_9PROT</name>
<dbReference type="Proteomes" id="UP000565205">
    <property type="component" value="Unassembled WGS sequence"/>
</dbReference>